<reference evidence="1 2" key="1">
    <citation type="journal article" date="2018" name="Front. Plant Sci.">
        <title>Red Clover (Trifolium pratense) and Zigzag Clover (T. medium) - A Picture of Genomic Similarities and Differences.</title>
        <authorList>
            <person name="Dluhosova J."/>
            <person name="Istvanek J."/>
            <person name="Nedelnik J."/>
            <person name="Repkova J."/>
        </authorList>
    </citation>
    <scope>NUCLEOTIDE SEQUENCE [LARGE SCALE GENOMIC DNA]</scope>
    <source>
        <strain evidence="2">cv. 10/8</strain>
        <tissue evidence="1">Leaf</tissue>
    </source>
</reference>
<proteinExistence type="predicted"/>
<evidence type="ECO:0000313" key="1">
    <source>
        <dbReference type="EMBL" id="MCI41247.1"/>
    </source>
</evidence>
<dbReference type="Proteomes" id="UP000265520">
    <property type="component" value="Unassembled WGS sequence"/>
</dbReference>
<keyword evidence="2" id="KW-1185">Reference proteome</keyword>
<comment type="caution">
    <text evidence="1">The sequence shown here is derived from an EMBL/GenBank/DDBJ whole genome shotgun (WGS) entry which is preliminary data.</text>
</comment>
<organism evidence="1 2">
    <name type="scientific">Trifolium medium</name>
    <dbReference type="NCBI Taxonomy" id="97028"/>
    <lineage>
        <taxon>Eukaryota</taxon>
        <taxon>Viridiplantae</taxon>
        <taxon>Streptophyta</taxon>
        <taxon>Embryophyta</taxon>
        <taxon>Tracheophyta</taxon>
        <taxon>Spermatophyta</taxon>
        <taxon>Magnoliopsida</taxon>
        <taxon>eudicotyledons</taxon>
        <taxon>Gunneridae</taxon>
        <taxon>Pentapetalae</taxon>
        <taxon>rosids</taxon>
        <taxon>fabids</taxon>
        <taxon>Fabales</taxon>
        <taxon>Fabaceae</taxon>
        <taxon>Papilionoideae</taxon>
        <taxon>50 kb inversion clade</taxon>
        <taxon>NPAAA clade</taxon>
        <taxon>Hologalegina</taxon>
        <taxon>IRL clade</taxon>
        <taxon>Trifolieae</taxon>
        <taxon>Trifolium</taxon>
    </lineage>
</organism>
<dbReference type="AlphaFoldDB" id="A0A392RYL1"/>
<accession>A0A392RYL1</accession>
<sequence>MQVCDAALCFALWGSSSYDFSYRKSVGASEGLLTIWDSSEVEVWSSTSREHFYLAKVYAPCD</sequence>
<name>A0A392RYL1_9FABA</name>
<dbReference type="EMBL" id="LXQA010289743">
    <property type="protein sequence ID" value="MCI41247.1"/>
    <property type="molecule type" value="Genomic_DNA"/>
</dbReference>
<feature type="non-terminal residue" evidence="1">
    <location>
        <position position="62"/>
    </location>
</feature>
<protein>
    <submittedName>
        <fullName evidence="1">Cytochrome P450</fullName>
    </submittedName>
</protein>
<evidence type="ECO:0000313" key="2">
    <source>
        <dbReference type="Proteomes" id="UP000265520"/>
    </source>
</evidence>